<evidence type="ECO:0000259" key="2">
    <source>
        <dbReference type="Pfam" id="PF26347"/>
    </source>
</evidence>
<keyword evidence="1" id="KW-0472">Membrane</keyword>
<proteinExistence type="predicted"/>
<dbReference type="InterPro" id="IPR048198">
    <property type="entry name" value="YtrI"/>
</dbReference>
<dbReference type="Pfam" id="PF26347">
    <property type="entry name" value="YtrI_sporulation"/>
    <property type="match status" value="1"/>
</dbReference>
<evidence type="ECO:0000313" key="3">
    <source>
        <dbReference type="EMBL" id="SFJ12266.1"/>
    </source>
</evidence>
<evidence type="ECO:0000313" key="4">
    <source>
        <dbReference type="Proteomes" id="UP000183557"/>
    </source>
</evidence>
<reference evidence="4" key="1">
    <citation type="submission" date="2016-10" db="EMBL/GenBank/DDBJ databases">
        <authorList>
            <person name="Varghese N."/>
            <person name="Submissions S."/>
        </authorList>
    </citation>
    <scope>NUCLEOTIDE SEQUENCE [LARGE SCALE GENOMIC DNA]</scope>
    <source>
        <strain evidence="4">CGMCC 1.3704</strain>
    </source>
</reference>
<dbReference type="InterPro" id="IPR058620">
    <property type="entry name" value="YtrI_C"/>
</dbReference>
<keyword evidence="1" id="KW-1133">Transmembrane helix</keyword>
<dbReference type="AlphaFoldDB" id="A0A1I3NU31"/>
<dbReference type="Proteomes" id="UP000183557">
    <property type="component" value="Unassembled WGS sequence"/>
</dbReference>
<protein>
    <recommendedName>
        <fullName evidence="2">Sporulation membrane protein YtrI C-terminal domain-containing protein</fullName>
    </recommendedName>
</protein>
<name>A0A1I3NU31_HALDA</name>
<dbReference type="OrthoDB" id="2691164at2"/>
<feature type="domain" description="Sporulation membrane protein YtrI C-terminal" evidence="2">
    <location>
        <begin position="78"/>
        <end position="162"/>
    </location>
</feature>
<dbReference type="RefSeq" id="WP_075034578.1">
    <property type="nucleotide sequence ID" value="NZ_FOSB01000001.1"/>
</dbReference>
<dbReference type="STRING" id="240302.BN982_00550"/>
<dbReference type="EMBL" id="FOSB01000001">
    <property type="protein sequence ID" value="SFJ12266.1"/>
    <property type="molecule type" value="Genomic_DNA"/>
</dbReference>
<sequence>MHFPAYHKNKEWRRLFAGIILGAILGYAFFLFIHGQLQQKYTEEHIEMTAKINEWESKYEALLNNQEQGTGEKPLSIKDIEIAYTNAKKLEIDLLTQHQLTTLVKDQVKSIPGKEIDVVKDQVDLIISAIENKNYVVDDFTYELKITRMIVSEVITMHLEIKLVR</sequence>
<dbReference type="NCBIfam" id="NF041479">
    <property type="entry name" value="spor_membprot_YtrI"/>
    <property type="match status" value="1"/>
</dbReference>
<keyword evidence="4" id="KW-1185">Reference proteome</keyword>
<evidence type="ECO:0000256" key="1">
    <source>
        <dbReference type="SAM" id="Phobius"/>
    </source>
</evidence>
<organism evidence="3 4">
    <name type="scientific">Halobacillus dabanensis</name>
    <dbReference type="NCBI Taxonomy" id="240302"/>
    <lineage>
        <taxon>Bacteria</taxon>
        <taxon>Bacillati</taxon>
        <taxon>Bacillota</taxon>
        <taxon>Bacilli</taxon>
        <taxon>Bacillales</taxon>
        <taxon>Bacillaceae</taxon>
        <taxon>Halobacillus</taxon>
    </lineage>
</organism>
<accession>A0A1I3NU31</accession>
<keyword evidence="1" id="KW-0812">Transmembrane</keyword>
<gene>
    <name evidence="3" type="ORF">SAMN04487936_10167</name>
</gene>
<feature type="transmembrane region" description="Helical" evidence="1">
    <location>
        <begin position="12"/>
        <end position="33"/>
    </location>
</feature>